<dbReference type="RefSeq" id="WP_279948826.1">
    <property type="nucleotide sequence ID" value="NZ_BAABEN010000017.1"/>
</dbReference>
<gene>
    <name evidence="2" type="ORF">ACG5V6_24110</name>
</gene>
<evidence type="ECO:0000313" key="3">
    <source>
        <dbReference type="Proteomes" id="UP001607069"/>
    </source>
</evidence>
<keyword evidence="3" id="KW-1185">Reference proteome</keyword>
<reference evidence="2 3" key="1">
    <citation type="submission" date="2024-10" db="EMBL/GenBank/DDBJ databases">
        <authorList>
            <person name="Cho J.-C."/>
        </authorList>
    </citation>
    <scope>NUCLEOTIDE SEQUENCE [LARGE SCALE GENOMIC DNA]</scope>
    <source>
        <strain evidence="2 3">KCTC29696</strain>
    </source>
</reference>
<feature type="domain" description="DUF5753" evidence="1">
    <location>
        <begin position="3"/>
        <end position="60"/>
    </location>
</feature>
<name>A0ABW7HZE6_9ACTN</name>
<evidence type="ECO:0000259" key="1">
    <source>
        <dbReference type="Pfam" id="PF19054"/>
    </source>
</evidence>
<comment type="caution">
    <text evidence="2">The sequence shown here is derived from an EMBL/GenBank/DDBJ whole genome shotgun (WGS) entry which is preliminary data.</text>
</comment>
<dbReference type="Proteomes" id="UP001607069">
    <property type="component" value="Unassembled WGS sequence"/>
</dbReference>
<protein>
    <submittedName>
        <fullName evidence="2">Scr1 family TA system antitoxin-like transcriptional regulator</fullName>
    </submittedName>
</protein>
<organism evidence="2 3">
    <name type="scientific">Streptomyces chitinivorans</name>
    <dbReference type="NCBI Taxonomy" id="1257027"/>
    <lineage>
        <taxon>Bacteria</taxon>
        <taxon>Bacillati</taxon>
        <taxon>Actinomycetota</taxon>
        <taxon>Actinomycetes</taxon>
        <taxon>Kitasatosporales</taxon>
        <taxon>Streptomycetaceae</taxon>
        <taxon>Streptomyces</taxon>
    </lineage>
</organism>
<proteinExistence type="predicted"/>
<dbReference type="EMBL" id="JBIHMK010000127">
    <property type="protein sequence ID" value="MFH0251288.1"/>
    <property type="molecule type" value="Genomic_DNA"/>
</dbReference>
<dbReference type="InterPro" id="IPR043917">
    <property type="entry name" value="DUF5753"/>
</dbReference>
<dbReference type="Pfam" id="PF19054">
    <property type="entry name" value="DUF5753"/>
    <property type="match status" value="1"/>
</dbReference>
<evidence type="ECO:0000313" key="2">
    <source>
        <dbReference type="EMBL" id="MFH0251288.1"/>
    </source>
</evidence>
<sequence>MYEPMVLVETSDHRRVAYFESHGESMVISDPDKASAFGLRYGRPRTQALNAEESARLVERAAGEA</sequence>
<accession>A0ABW7HZE6</accession>